<reference evidence="2 3" key="1">
    <citation type="journal article" date="2024" name="G3 (Bethesda)">
        <title>Genome assembly of Hibiscus sabdariffa L. provides insights into metabolisms of medicinal natural products.</title>
        <authorList>
            <person name="Kim T."/>
        </authorList>
    </citation>
    <scope>NUCLEOTIDE SEQUENCE [LARGE SCALE GENOMIC DNA]</scope>
    <source>
        <strain evidence="2">TK-2024</strain>
        <tissue evidence="2">Old leaves</tissue>
    </source>
</reference>
<feature type="compositionally biased region" description="Basic and acidic residues" evidence="1">
    <location>
        <begin position="110"/>
        <end position="130"/>
    </location>
</feature>
<evidence type="ECO:0000313" key="3">
    <source>
        <dbReference type="Proteomes" id="UP001472677"/>
    </source>
</evidence>
<keyword evidence="3" id="KW-1185">Reference proteome</keyword>
<feature type="region of interest" description="Disordered" evidence="1">
    <location>
        <begin position="42"/>
        <end position="89"/>
    </location>
</feature>
<gene>
    <name evidence="2" type="ORF">V6N12_045207</name>
</gene>
<dbReference type="Proteomes" id="UP001472677">
    <property type="component" value="Unassembled WGS sequence"/>
</dbReference>
<name>A0ABR2G243_9ROSI</name>
<evidence type="ECO:0000313" key="2">
    <source>
        <dbReference type="EMBL" id="KAK8593121.1"/>
    </source>
</evidence>
<dbReference type="EMBL" id="JBBPBM010000003">
    <property type="protein sequence ID" value="KAK8593121.1"/>
    <property type="molecule type" value="Genomic_DNA"/>
</dbReference>
<organism evidence="2 3">
    <name type="scientific">Hibiscus sabdariffa</name>
    <name type="common">roselle</name>
    <dbReference type="NCBI Taxonomy" id="183260"/>
    <lineage>
        <taxon>Eukaryota</taxon>
        <taxon>Viridiplantae</taxon>
        <taxon>Streptophyta</taxon>
        <taxon>Embryophyta</taxon>
        <taxon>Tracheophyta</taxon>
        <taxon>Spermatophyta</taxon>
        <taxon>Magnoliopsida</taxon>
        <taxon>eudicotyledons</taxon>
        <taxon>Gunneridae</taxon>
        <taxon>Pentapetalae</taxon>
        <taxon>rosids</taxon>
        <taxon>malvids</taxon>
        <taxon>Malvales</taxon>
        <taxon>Malvaceae</taxon>
        <taxon>Malvoideae</taxon>
        <taxon>Hibiscus</taxon>
    </lineage>
</organism>
<feature type="compositionally biased region" description="Basic and acidic residues" evidence="1">
    <location>
        <begin position="63"/>
        <end position="82"/>
    </location>
</feature>
<accession>A0ABR2G243</accession>
<sequence>MEDIILLQVSPVRVSPALMGCGVSRFDNAGEDRQSRQLRLVERKNGHAAVISKPLPADGNGDDSSKGKVRFDERGRDSHKDEYPDDDESYIPHSLSFRVYCNSSSDDNIQDDRNTGNMMDKQEGGAESHKKYNGLEPLCDYENMSDKHWLCGQDDHKVDKPHDCVEYC</sequence>
<feature type="region of interest" description="Disordered" evidence="1">
    <location>
        <begin position="103"/>
        <end position="131"/>
    </location>
</feature>
<proteinExistence type="predicted"/>
<evidence type="ECO:0000256" key="1">
    <source>
        <dbReference type="SAM" id="MobiDB-lite"/>
    </source>
</evidence>
<comment type="caution">
    <text evidence="2">The sequence shown here is derived from an EMBL/GenBank/DDBJ whole genome shotgun (WGS) entry which is preliminary data.</text>
</comment>
<protein>
    <submittedName>
        <fullName evidence="2">Uncharacterized protein</fullName>
    </submittedName>
</protein>